<evidence type="ECO:0008006" key="4">
    <source>
        <dbReference type="Google" id="ProtNLM"/>
    </source>
</evidence>
<protein>
    <recommendedName>
        <fullName evidence="4">CsbD family protein</fullName>
    </recommendedName>
</protein>
<dbReference type="RefSeq" id="WP_356710273.1">
    <property type="nucleotide sequence ID" value="NZ_JBEXIP010000013.1"/>
</dbReference>
<dbReference type="EMBL" id="JBEXIP010000013">
    <property type="protein sequence ID" value="MET8434800.1"/>
    <property type="molecule type" value="Genomic_DNA"/>
</dbReference>
<name>A0ABV2UAC5_9ACTN</name>
<keyword evidence="3" id="KW-1185">Reference proteome</keyword>
<accession>A0ABV2UAC5</accession>
<feature type="compositionally biased region" description="Basic and acidic residues" evidence="1">
    <location>
        <begin position="1"/>
        <end position="11"/>
    </location>
</feature>
<comment type="caution">
    <text evidence="2">The sequence shown here is derived from an EMBL/GenBank/DDBJ whole genome shotgun (WGS) entry which is preliminary data.</text>
</comment>
<evidence type="ECO:0000313" key="3">
    <source>
        <dbReference type="Proteomes" id="UP001550044"/>
    </source>
</evidence>
<feature type="region of interest" description="Disordered" evidence="1">
    <location>
        <begin position="1"/>
        <end position="57"/>
    </location>
</feature>
<evidence type="ECO:0000313" key="2">
    <source>
        <dbReference type="EMBL" id="MET8434800.1"/>
    </source>
</evidence>
<proteinExistence type="predicted"/>
<organism evidence="2 3">
    <name type="scientific">Streptomyces sp. 900116325</name>
    <dbReference type="NCBI Taxonomy" id="3154295"/>
    <lineage>
        <taxon>Bacteria</taxon>
        <taxon>Bacillati</taxon>
        <taxon>Actinomycetota</taxon>
        <taxon>Actinomycetes</taxon>
        <taxon>Kitasatosporales</taxon>
        <taxon>Streptomycetaceae</taxon>
        <taxon>Streptomyces</taxon>
    </lineage>
</organism>
<dbReference type="Proteomes" id="UP001550044">
    <property type="component" value="Unassembled WGS sequence"/>
</dbReference>
<gene>
    <name evidence="2" type="ORF">ABZV61_18765</name>
</gene>
<feature type="compositionally biased region" description="Basic and acidic residues" evidence="1">
    <location>
        <begin position="19"/>
        <end position="57"/>
    </location>
</feature>
<evidence type="ECO:0000256" key="1">
    <source>
        <dbReference type="SAM" id="MobiDB-lite"/>
    </source>
</evidence>
<sequence length="57" mass="6361">MTRRSGKDKLPGKAGEATGKARGDRQKEAEGTAKRLEDEIKKRRSTEDRPLPDEPPD</sequence>
<reference evidence="2 3" key="1">
    <citation type="submission" date="2024-06" db="EMBL/GenBank/DDBJ databases">
        <title>The Natural Products Discovery Center: Release of the First 8490 Sequenced Strains for Exploring Actinobacteria Biosynthetic Diversity.</title>
        <authorList>
            <person name="Kalkreuter E."/>
            <person name="Kautsar S.A."/>
            <person name="Yang D."/>
            <person name="Bader C.D."/>
            <person name="Teijaro C.N."/>
            <person name="Fluegel L."/>
            <person name="Davis C.M."/>
            <person name="Simpson J.R."/>
            <person name="Lauterbach L."/>
            <person name="Steele A.D."/>
            <person name="Gui C."/>
            <person name="Meng S."/>
            <person name="Li G."/>
            <person name="Viehrig K."/>
            <person name="Ye F."/>
            <person name="Su P."/>
            <person name="Kiefer A.F."/>
            <person name="Nichols A."/>
            <person name="Cepeda A.J."/>
            <person name="Yan W."/>
            <person name="Fan B."/>
            <person name="Jiang Y."/>
            <person name="Adhikari A."/>
            <person name="Zheng C.-J."/>
            <person name="Schuster L."/>
            <person name="Cowan T.M."/>
            <person name="Smanski M.J."/>
            <person name="Chevrette M.G."/>
            <person name="De Carvalho L.P.S."/>
            <person name="Shen B."/>
        </authorList>
    </citation>
    <scope>NUCLEOTIDE SEQUENCE [LARGE SCALE GENOMIC DNA]</scope>
    <source>
        <strain evidence="2 3">NPDC005137</strain>
    </source>
</reference>